<organism evidence="2 3">
    <name type="scientific">Xylaria bambusicola</name>
    <dbReference type="NCBI Taxonomy" id="326684"/>
    <lineage>
        <taxon>Eukaryota</taxon>
        <taxon>Fungi</taxon>
        <taxon>Dikarya</taxon>
        <taxon>Ascomycota</taxon>
        <taxon>Pezizomycotina</taxon>
        <taxon>Sordariomycetes</taxon>
        <taxon>Xylariomycetidae</taxon>
        <taxon>Xylariales</taxon>
        <taxon>Xylariaceae</taxon>
        <taxon>Xylaria</taxon>
    </lineage>
</organism>
<name>A0AAN7UF13_9PEZI</name>
<reference evidence="2 3" key="1">
    <citation type="submission" date="2023-10" db="EMBL/GenBank/DDBJ databases">
        <title>Draft genome sequence of Xylaria bambusicola isolate GMP-LS, the root and basal stem rot pathogen of sugarcane in Indonesia.</title>
        <authorList>
            <person name="Selvaraj P."/>
            <person name="Muralishankar V."/>
            <person name="Muruganantham S."/>
            <person name="Sp S."/>
            <person name="Haryani S."/>
            <person name="Lau K.J.X."/>
            <person name="Naqvi N.I."/>
        </authorList>
    </citation>
    <scope>NUCLEOTIDE SEQUENCE [LARGE SCALE GENOMIC DNA]</scope>
    <source>
        <strain evidence="2">GMP-LS</strain>
    </source>
</reference>
<accession>A0AAN7UF13</accession>
<proteinExistence type="predicted"/>
<dbReference type="EMBL" id="JAWHQM010000018">
    <property type="protein sequence ID" value="KAK5631060.1"/>
    <property type="molecule type" value="Genomic_DNA"/>
</dbReference>
<comment type="caution">
    <text evidence="2">The sequence shown here is derived from an EMBL/GenBank/DDBJ whole genome shotgun (WGS) entry which is preliminary data.</text>
</comment>
<evidence type="ECO:0000313" key="2">
    <source>
        <dbReference type="EMBL" id="KAK5631060.1"/>
    </source>
</evidence>
<gene>
    <name evidence="2" type="ORF">RRF57_006775</name>
</gene>
<sequence length="90" mass="9450">MAESSSSPLTGDSSDTEVSTTSTHSEQMQDPPDVQECVSPPASLDGSIPSDFGVPLARAFNAQQKKGCKGDKIRGWVIVRRSKGAGTVNK</sequence>
<dbReference type="AlphaFoldDB" id="A0AAN7UF13"/>
<keyword evidence="3" id="KW-1185">Reference proteome</keyword>
<feature type="compositionally biased region" description="Low complexity" evidence="1">
    <location>
        <begin position="1"/>
        <end position="26"/>
    </location>
</feature>
<protein>
    <submittedName>
        <fullName evidence="2">Uncharacterized protein</fullName>
    </submittedName>
</protein>
<evidence type="ECO:0000256" key="1">
    <source>
        <dbReference type="SAM" id="MobiDB-lite"/>
    </source>
</evidence>
<feature type="region of interest" description="Disordered" evidence="1">
    <location>
        <begin position="1"/>
        <end position="50"/>
    </location>
</feature>
<evidence type="ECO:0000313" key="3">
    <source>
        <dbReference type="Proteomes" id="UP001305414"/>
    </source>
</evidence>
<dbReference type="Proteomes" id="UP001305414">
    <property type="component" value="Unassembled WGS sequence"/>
</dbReference>